<feature type="compositionally biased region" description="Low complexity" evidence="1">
    <location>
        <begin position="31"/>
        <end position="43"/>
    </location>
</feature>
<gene>
    <name evidence="2" type="ORF">BHM03_00024572</name>
</gene>
<protein>
    <submittedName>
        <fullName evidence="2">Uncharacterized protein</fullName>
    </submittedName>
</protein>
<name>A0A445MGS3_ENSVE</name>
<dbReference type="AlphaFoldDB" id="A0A445MGS3"/>
<sequence length="135" mass="14120">MHPLRFPNSGIRAKAARSRGGQPRPAPMQGRPPTARPATAKAPCRGSRQHARSLASMAGACRGRAYGHRQRPRLGRRGQLPDVRPQGVALRPGLPPARAAALAGAAAPAAGPAAHANDMQHQCLRRATTTTVVAQ</sequence>
<feature type="compositionally biased region" description="Basic residues" evidence="1">
    <location>
        <begin position="65"/>
        <end position="76"/>
    </location>
</feature>
<evidence type="ECO:0000256" key="1">
    <source>
        <dbReference type="SAM" id="MobiDB-lite"/>
    </source>
</evidence>
<feature type="compositionally biased region" description="Low complexity" evidence="1">
    <location>
        <begin position="89"/>
        <end position="113"/>
    </location>
</feature>
<dbReference type="Proteomes" id="UP000290560">
    <property type="component" value="Unassembled WGS sequence"/>
</dbReference>
<feature type="region of interest" description="Disordered" evidence="1">
    <location>
        <begin position="1"/>
        <end position="113"/>
    </location>
</feature>
<accession>A0A445MGS3</accession>
<dbReference type="EMBL" id="KV875923">
    <property type="protein sequence ID" value="RZR73455.1"/>
    <property type="molecule type" value="Genomic_DNA"/>
</dbReference>
<proteinExistence type="predicted"/>
<evidence type="ECO:0000313" key="2">
    <source>
        <dbReference type="EMBL" id="RZR73455.1"/>
    </source>
</evidence>
<organism evidence="2">
    <name type="scientific">Ensete ventricosum</name>
    <name type="common">Abyssinian banana</name>
    <name type="synonym">Musa ensete</name>
    <dbReference type="NCBI Taxonomy" id="4639"/>
    <lineage>
        <taxon>Eukaryota</taxon>
        <taxon>Viridiplantae</taxon>
        <taxon>Streptophyta</taxon>
        <taxon>Embryophyta</taxon>
        <taxon>Tracheophyta</taxon>
        <taxon>Spermatophyta</taxon>
        <taxon>Magnoliopsida</taxon>
        <taxon>Liliopsida</taxon>
        <taxon>Zingiberales</taxon>
        <taxon>Musaceae</taxon>
        <taxon>Ensete</taxon>
    </lineage>
</organism>
<reference evidence="2" key="1">
    <citation type="journal article" date="2018" name="Data Brief">
        <title>Genome sequence data from 17 accessions of Ensete ventricosum, a staple food crop for millions in Ethiopia.</title>
        <authorList>
            <person name="Yemataw Z."/>
            <person name="Muzemil S."/>
            <person name="Ambachew D."/>
            <person name="Tripathi L."/>
            <person name="Tesfaye K."/>
            <person name="Chala A."/>
            <person name="Farbos A."/>
            <person name="O'Neill P."/>
            <person name="Moore K."/>
            <person name="Grant M."/>
            <person name="Studholme D.J."/>
        </authorList>
    </citation>
    <scope>NUCLEOTIDE SEQUENCE [LARGE SCALE GENOMIC DNA]</scope>
    <source>
        <tissue evidence="2">Leaf</tissue>
    </source>
</reference>